<evidence type="ECO:0000256" key="1">
    <source>
        <dbReference type="ARBA" id="ARBA00004651"/>
    </source>
</evidence>
<feature type="compositionally biased region" description="Polar residues" evidence="6">
    <location>
        <begin position="37"/>
        <end position="52"/>
    </location>
</feature>
<feature type="compositionally biased region" description="Low complexity" evidence="6">
    <location>
        <begin position="8"/>
        <end position="25"/>
    </location>
</feature>
<dbReference type="EMBL" id="JAFIQS010000002">
    <property type="protein sequence ID" value="KAG5172119.1"/>
    <property type="molecule type" value="Genomic_DNA"/>
</dbReference>
<evidence type="ECO:0000313" key="9">
    <source>
        <dbReference type="EMBL" id="KAG5172119.1"/>
    </source>
</evidence>
<keyword evidence="2" id="KW-1003">Cell membrane</keyword>
<proteinExistence type="predicted"/>
<evidence type="ECO:0000259" key="8">
    <source>
        <dbReference type="Pfam" id="PF02656"/>
    </source>
</evidence>
<feature type="transmembrane region" description="Helical" evidence="7">
    <location>
        <begin position="115"/>
        <end position="136"/>
    </location>
</feature>
<evidence type="ECO:0000256" key="7">
    <source>
        <dbReference type="SAM" id="Phobius"/>
    </source>
</evidence>
<dbReference type="GO" id="GO:0005886">
    <property type="term" value="C:plasma membrane"/>
    <property type="evidence" value="ECO:0007669"/>
    <property type="project" value="UniProtKB-SubCell"/>
</dbReference>
<dbReference type="PANTHER" id="PTHR34187:SF2">
    <property type="entry name" value="DUF202 DOMAIN-CONTAINING PROTEIN"/>
    <property type="match status" value="1"/>
</dbReference>
<evidence type="ECO:0000256" key="4">
    <source>
        <dbReference type="ARBA" id="ARBA00022989"/>
    </source>
</evidence>
<dbReference type="PANTHER" id="PTHR34187">
    <property type="entry name" value="FGR18P"/>
    <property type="match status" value="1"/>
</dbReference>
<evidence type="ECO:0000256" key="2">
    <source>
        <dbReference type="ARBA" id="ARBA00022475"/>
    </source>
</evidence>
<dbReference type="OrthoDB" id="199599at2759"/>
<dbReference type="InterPro" id="IPR003807">
    <property type="entry name" value="DUF202"/>
</dbReference>
<keyword evidence="3 7" id="KW-0812">Transmembrane</keyword>
<evidence type="ECO:0000256" key="5">
    <source>
        <dbReference type="ARBA" id="ARBA00023136"/>
    </source>
</evidence>
<keyword evidence="5 7" id="KW-0472">Membrane</keyword>
<comment type="subcellular location">
    <subcellularLocation>
        <location evidence="1">Cell membrane</location>
        <topology evidence="1">Multi-pass membrane protein</topology>
    </subcellularLocation>
</comment>
<evidence type="ECO:0000256" key="3">
    <source>
        <dbReference type="ARBA" id="ARBA00022692"/>
    </source>
</evidence>
<dbReference type="AlphaFoldDB" id="A0A8H7Y6E2"/>
<name>A0A8H7Y6E2_PSICU</name>
<gene>
    <name evidence="9" type="ORF">JR316_001614</name>
</gene>
<evidence type="ECO:0000256" key="6">
    <source>
        <dbReference type="SAM" id="MobiDB-lite"/>
    </source>
</evidence>
<reference evidence="9" key="1">
    <citation type="submission" date="2021-02" db="EMBL/GenBank/DDBJ databases">
        <title>Psilocybe cubensis genome.</title>
        <authorList>
            <person name="Mckernan K.J."/>
            <person name="Crawford S."/>
            <person name="Trippe A."/>
            <person name="Kane L.T."/>
            <person name="Mclaughlin S."/>
        </authorList>
    </citation>
    <scope>NUCLEOTIDE SEQUENCE [LARGE SCALE GENOMIC DNA]</scope>
    <source>
        <strain evidence="9">MGC-MH-2018</strain>
    </source>
</reference>
<accession>A0A8H7Y6E2</accession>
<feature type="transmembrane region" description="Helical" evidence="7">
    <location>
        <begin position="156"/>
        <end position="175"/>
    </location>
</feature>
<sequence length="177" mass="19284">MKNSTFNSESRYSSRQRSPSASPSYHSTASRGEPLFNHSNITTDRETTPSSDEFSKLVSGVNLRLLNVGSVARDHLASERTYLAYVRTSLALSSVGVALVQFLQLGHTTKAFAEPLGTILICVGLIVLLIGTRRFFLVQRSLVNGYYPVSSLEMAFISFALGSLVTATFAIILSGRE</sequence>
<feature type="transmembrane region" description="Helical" evidence="7">
    <location>
        <begin position="82"/>
        <end position="103"/>
    </location>
</feature>
<feature type="domain" description="DUF202" evidence="8">
    <location>
        <begin position="73"/>
        <end position="140"/>
    </location>
</feature>
<organism evidence="9">
    <name type="scientific">Psilocybe cubensis</name>
    <name type="common">Psychedelic mushroom</name>
    <name type="synonym">Stropharia cubensis</name>
    <dbReference type="NCBI Taxonomy" id="181762"/>
    <lineage>
        <taxon>Eukaryota</taxon>
        <taxon>Fungi</taxon>
        <taxon>Dikarya</taxon>
        <taxon>Basidiomycota</taxon>
        <taxon>Agaricomycotina</taxon>
        <taxon>Agaricomycetes</taxon>
        <taxon>Agaricomycetidae</taxon>
        <taxon>Agaricales</taxon>
        <taxon>Agaricineae</taxon>
        <taxon>Strophariaceae</taxon>
        <taxon>Psilocybe</taxon>
    </lineage>
</organism>
<dbReference type="InterPro" id="IPR052053">
    <property type="entry name" value="IM_YidH-like"/>
</dbReference>
<feature type="region of interest" description="Disordered" evidence="6">
    <location>
        <begin position="1"/>
        <end position="52"/>
    </location>
</feature>
<protein>
    <recommendedName>
        <fullName evidence="8">DUF202 domain-containing protein</fullName>
    </recommendedName>
</protein>
<keyword evidence="4 7" id="KW-1133">Transmembrane helix</keyword>
<comment type="caution">
    <text evidence="9">The sequence shown here is derived from an EMBL/GenBank/DDBJ whole genome shotgun (WGS) entry which is preliminary data.</text>
</comment>
<dbReference type="Pfam" id="PF02656">
    <property type="entry name" value="DUF202"/>
    <property type="match status" value="1"/>
</dbReference>